<accession>A0A315FUV4</accession>
<dbReference type="AlphaFoldDB" id="A0A315FUV4"/>
<name>A0A315FUV4_SALET</name>
<evidence type="ECO:0000256" key="1">
    <source>
        <dbReference type="SAM" id="MobiDB-lite"/>
    </source>
</evidence>
<evidence type="ECO:0000313" key="2">
    <source>
        <dbReference type="EMBL" id="PUF77749.1"/>
    </source>
</evidence>
<protein>
    <submittedName>
        <fullName evidence="2">Uncharacterized protein</fullName>
    </submittedName>
</protein>
<gene>
    <name evidence="2" type="ORF">DAX91_22350</name>
</gene>
<dbReference type="RefSeq" id="WP_108415423.1">
    <property type="nucleotide sequence ID" value="NZ_QAQA01000018.1"/>
</dbReference>
<dbReference type="Proteomes" id="UP000250700">
    <property type="component" value="Unassembled WGS sequence"/>
</dbReference>
<dbReference type="EMBL" id="QARU01000017">
    <property type="protein sequence ID" value="PUF77749.1"/>
    <property type="molecule type" value="Genomic_DNA"/>
</dbReference>
<organism evidence="2 3">
    <name type="scientific">Salmonella enterica I</name>
    <dbReference type="NCBI Taxonomy" id="59201"/>
    <lineage>
        <taxon>Bacteria</taxon>
        <taxon>Pseudomonadati</taxon>
        <taxon>Pseudomonadota</taxon>
        <taxon>Gammaproteobacteria</taxon>
        <taxon>Enterobacterales</taxon>
        <taxon>Enterobacteriaceae</taxon>
        <taxon>Salmonella</taxon>
    </lineage>
</organism>
<feature type="region of interest" description="Disordered" evidence="1">
    <location>
        <begin position="31"/>
        <end position="67"/>
    </location>
</feature>
<proteinExistence type="predicted"/>
<comment type="caution">
    <text evidence="2">The sequence shown here is derived from an EMBL/GenBank/DDBJ whole genome shotgun (WGS) entry which is preliminary data.</text>
</comment>
<reference evidence="2 3" key="1">
    <citation type="submission" date="2018-04" db="EMBL/GenBank/DDBJ databases">
        <title>Whole genome sequencing of Salmonella enterica.</title>
        <authorList>
            <person name="Bell R."/>
        </authorList>
    </citation>
    <scope>NUCLEOTIDE SEQUENCE [LARGE SCALE GENOMIC DNA]</scope>
    <source>
        <strain evidence="2 3">CFSAN058603</strain>
    </source>
</reference>
<sequence length="94" mass="10244">MSESVWQAEHAEILHLLHPFTHGVADITPFQPAEGAVSPAHDGVDKQPDGMDMQVKAPGNVDGGHGPFLPVNPQHNLVFQLFFFFRGQWSGTDG</sequence>
<evidence type="ECO:0000313" key="3">
    <source>
        <dbReference type="Proteomes" id="UP000250700"/>
    </source>
</evidence>